<dbReference type="RefSeq" id="WP_183615401.1">
    <property type="nucleotide sequence ID" value="NZ_JACIDY010000001.1"/>
</dbReference>
<gene>
    <name evidence="1" type="ORF">GGR39_000067</name>
</gene>
<evidence type="ECO:0000313" key="2">
    <source>
        <dbReference type="Proteomes" id="UP000561459"/>
    </source>
</evidence>
<name>A0A7W6BUV6_9SPHN</name>
<dbReference type="EMBL" id="JACIDY010000001">
    <property type="protein sequence ID" value="MBB3938438.1"/>
    <property type="molecule type" value="Genomic_DNA"/>
</dbReference>
<dbReference type="Proteomes" id="UP000561459">
    <property type="component" value="Unassembled WGS sequence"/>
</dbReference>
<accession>A0A7W6BUV6</accession>
<dbReference type="AlphaFoldDB" id="A0A7W6BUV6"/>
<protein>
    <submittedName>
        <fullName evidence="1">Uncharacterized protein</fullName>
    </submittedName>
</protein>
<sequence length="53" mass="6050">MTFAYYLLKAIDLFLDLPEMPEHLQGFQIAIGRPSIDPELMPRRLIVIHGLGV</sequence>
<reference evidence="1 2" key="1">
    <citation type="submission" date="2020-08" db="EMBL/GenBank/DDBJ databases">
        <title>Genomic Encyclopedia of Type Strains, Phase IV (KMG-IV): sequencing the most valuable type-strain genomes for metagenomic binning, comparative biology and taxonomic classification.</title>
        <authorList>
            <person name="Goeker M."/>
        </authorList>
    </citation>
    <scope>NUCLEOTIDE SEQUENCE [LARGE SCALE GENOMIC DNA]</scope>
    <source>
        <strain evidence="1 2">DSM 27568</strain>
    </source>
</reference>
<proteinExistence type="predicted"/>
<comment type="caution">
    <text evidence="1">The sequence shown here is derived from an EMBL/GenBank/DDBJ whole genome shotgun (WGS) entry which is preliminary data.</text>
</comment>
<organism evidence="1 2">
    <name type="scientific">Novosphingobium fluoreni</name>
    <dbReference type="NCBI Taxonomy" id="1391222"/>
    <lineage>
        <taxon>Bacteria</taxon>
        <taxon>Pseudomonadati</taxon>
        <taxon>Pseudomonadota</taxon>
        <taxon>Alphaproteobacteria</taxon>
        <taxon>Sphingomonadales</taxon>
        <taxon>Sphingomonadaceae</taxon>
        <taxon>Novosphingobium</taxon>
    </lineage>
</organism>
<keyword evidence="2" id="KW-1185">Reference proteome</keyword>
<evidence type="ECO:0000313" key="1">
    <source>
        <dbReference type="EMBL" id="MBB3938438.1"/>
    </source>
</evidence>